<gene>
    <name evidence="1" type="ORF">MRB53_034575</name>
</gene>
<comment type="caution">
    <text evidence="1">The sequence shown here is derived from an EMBL/GenBank/DDBJ whole genome shotgun (WGS) entry which is preliminary data.</text>
</comment>
<accession>A0ACC2K264</accession>
<keyword evidence="2" id="KW-1185">Reference proteome</keyword>
<organism evidence="1 2">
    <name type="scientific">Persea americana</name>
    <name type="common">Avocado</name>
    <dbReference type="NCBI Taxonomy" id="3435"/>
    <lineage>
        <taxon>Eukaryota</taxon>
        <taxon>Viridiplantae</taxon>
        <taxon>Streptophyta</taxon>
        <taxon>Embryophyta</taxon>
        <taxon>Tracheophyta</taxon>
        <taxon>Spermatophyta</taxon>
        <taxon>Magnoliopsida</taxon>
        <taxon>Magnoliidae</taxon>
        <taxon>Laurales</taxon>
        <taxon>Lauraceae</taxon>
        <taxon>Persea</taxon>
    </lineage>
</organism>
<evidence type="ECO:0000313" key="2">
    <source>
        <dbReference type="Proteomes" id="UP001234297"/>
    </source>
</evidence>
<sequence>MSRLAEARLVDSLLEVDLLETPIVSVSSPRFIRHGRRLTVANAELTWKILNAKMALRKPPRSLTGFVEGLPTLGLN</sequence>
<dbReference type="EMBL" id="CM056820">
    <property type="protein sequence ID" value="KAJ8615203.1"/>
    <property type="molecule type" value="Genomic_DNA"/>
</dbReference>
<dbReference type="Proteomes" id="UP001234297">
    <property type="component" value="Chromosome 12"/>
</dbReference>
<name>A0ACC2K264_PERAE</name>
<reference evidence="1 2" key="1">
    <citation type="journal article" date="2022" name="Hortic Res">
        <title>A haplotype resolved chromosomal level avocado genome allows analysis of novel avocado genes.</title>
        <authorList>
            <person name="Nath O."/>
            <person name="Fletcher S.J."/>
            <person name="Hayward A."/>
            <person name="Shaw L.M."/>
            <person name="Masouleh A.K."/>
            <person name="Furtado A."/>
            <person name="Henry R.J."/>
            <person name="Mitter N."/>
        </authorList>
    </citation>
    <scope>NUCLEOTIDE SEQUENCE [LARGE SCALE GENOMIC DNA]</scope>
    <source>
        <strain evidence="2">cv. Hass</strain>
    </source>
</reference>
<evidence type="ECO:0000313" key="1">
    <source>
        <dbReference type="EMBL" id="KAJ8615203.1"/>
    </source>
</evidence>
<proteinExistence type="predicted"/>
<protein>
    <submittedName>
        <fullName evidence="1">Uncharacterized protein</fullName>
    </submittedName>
</protein>